<dbReference type="PANTHER" id="PTHR33798">
    <property type="entry name" value="FLAVOPROTEIN OXYGENASE"/>
    <property type="match status" value="1"/>
</dbReference>
<comment type="similarity">
    <text evidence="4">Belongs to the flavoredoxin family.</text>
</comment>
<comment type="caution">
    <text evidence="6">The sequence shown here is derived from an EMBL/GenBank/DDBJ whole genome shotgun (WGS) entry which is preliminary data.</text>
</comment>
<name>A0A7Y0DWI3_9PROT</name>
<evidence type="ECO:0000256" key="3">
    <source>
        <dbReference type="ARBA" id="ARBA00022643"/>
    </source>
</evidence>
<organism evidence="6 7">
    <name type="scientific">Pacificispira spongiicola</name>
    <dbReference type="NCBI Taxonomy" id="2729598"/>
    <lineage>
        <taxon>Bacteria</taxon>
        <taxon>Pseudomonadati</taxon>
        <taxon>Pseudomonadota</taxon>
        <taxon>Alphaproteobacteria</taxon>
        <taxon>Rhodospirillales</taxon>
        <taxon>Rhodospirillaceae</taxon>
        <taxon>Pacificispira</taxon>
    </lineage>
</organism>
<proteinExistence type="inferred from homology"/>
<dbReference type="GO" id="GO:0016646">
    <property type="term" value="F:oxidoreductase activity, acting on the CH-NH group of donors, NAD or NADP as acceptor"/>
    <property type="evidence" value="ECO:0007669"/>
    <property type="project" value="UniProtKB-ARBA"/>
</dbReference>
<dbReference type="SMART" id="SM00903">
    <property type="entry name" value="Flavin_Reduct"/>
    <property type="match status" value="1"/>
</dbReference>
<evidence type="ECO:0000313" key="6">
    <source>
        <dbReference type="EMBL" id="NMM42870.1"/>
    </source>
</evidence>
<accession>A0A7Y0DWI3</accession>
<evidence type="ECO:0000256" key="4">
    <source>
        <dbReference type="ARBA" id="ARBA00038054"/>
    </source>
</evidence>
<evidence type="ECO:0000313" key="7">
    <source>
        <dbReference type="Proteomes" id="UP000539372"/>
    </source>
</evidence>
<dbReference type="SUPFAM" id="SSF50475">
    <property type="entry name" value="FMN-binding split barrel"/>
    <property type="match status" value="1"/>
</dbReference>
<evidence type="ECO:0000259" key="5">
    <source>
        <dbReference type="SMART" id="SM00903"/>
    </source>
</evidence>
<dbReference type="EMBL" id="JABBNT010000001">
    <property type="protein sequence ID" value="NMM42870.1"/>
    <property type="molecule type" value="Genomic_DNA"/>
</dbReference>
<dbReference type="RefSeq" id="WP_169623191.1">
    <property type="nucleotide sequence ID" value="NZ_JABBNT010000001.1"/>
</dbReference>
<gene>
    <name evidence="6" type="ORF">HH303_00160</name>
</gene>
<dbReference type="Gene3D" id="2.30.110.10">
    <property type="entry name" value="Electron Transport, Fmn-binding Protein, Chain A"/>
    <property type="match status" value="1"/>
</dbReference>
<dbReference type="PANTHER" id="PTHR33798:SF5">
    <property type="entry name" value="FLAVIN REDUCTASE LIKE DOMAIN-CONTAINING PROTEIN"/>
    <property type="match status" value="1"/>
</dbReference>
<dbReference type="InterPro" id="IPR002563">
    <property type="entry name" value="Flavin_Rdtase-like_dom"/>
</dbReference>
<keyword evidence="3" id="KW-0288">FMN</keyword>
<evidence type="ECO:0000256" key="1">
    <source>
        <dbReference type="ARBA" id="ARBA00001917"/>
    </source>
</evidence>
<comment type="cofactor">
    <cofactor evidence="1">
        <name>FMN</name>
        <dbReference type="ChEBI" id="CHEBI:58210"/>
    </cofactor>
</comment>
<feature type="domain" description="Flavin reductase like" evidence="5">
    <location>
        <begin position="19"/>
        <end position="173"/>
    </location>
</feature>
<keyword evidence="7" id="KW-1185">Reference proteome</keyword>
<keyword evidence="2" id="KW-0285">Flavoprotein</keyword>
<dbReference type="GO" id="GO:0010181">
    <property type="term" value="F:FMN binding"/>
    <property type="evidence" value="ECO:0007669"/>
    <property type="project" value="InterPro"/>
</dbReference>
<dbReference type="Pfam" id="PF01613">
    <property type="entry name" value="Flavin_Reduct"/>
    <property type="match status" value="1"/>
</dbReference>
<dbReference type="InterPro" id="IPR012349">
    <property type="entry name" value="Split_barrel_FMN-bd"/>
</dbReference>
<dbReference type="Proteomes" id="UP000539372">
    <property type="component" value="Unassembled WGS sequence"/>
</dbReference>
<dbReference type="AlphaFoldDB" id="A0A7Y0DWI3"/>
<evidence type="ECO:0000256" key="2">
    <source>
        <dbReference type="ARBA" id="ARBA00022630"/>
    </source>
</evidence>
<protein>
    <submittedName>
        <fullName evidence="6">Flavin reductase family protein</fullName>
    </submittedName>
</protein>
<reference evidence="6 7" key="1">
    <citation type="submission" date="2020-04" db="EMBL/GenBank/DDBJ databases">
        <title>Rhodospirillaceae bacterium KN72 isolated from deep sea.</title>
        <authorList>
            <person name="Zhang D.-C."/>
        </authorList>
    </citation>
    <scope>NUCLEOTIDE SEQUENCE [LARGE SCALE GENOMIC DNA]</scope>
    <source>
        <strain evidence="6 7">KN72</strain>
    </source>
</reference>
<sequence>MFFDVSRIEPQNAYKLMTSTVVPRPIAWVSTLSEDGVANAAPYSFFNVMGSDPATVVIGIQKDAKRGFKDSAHNILTTGEFVVNLVNEAVAEKMNISCIDAPRDVSEFDIAGLTQRPSQLVKPPQIAESPVSFECVNLTSLVTGPRQTLVVGRVVGIRIEDEYILDADKAYVDTPALHMIGRTYGSGWYTKTADQFQMGRPVYDDWIAKNGDPKKG</sequence>